<dbReference type="EMBL" id="NPHW01004683">
    <property type="protein sequence ID" value="OXV07623.1"/>
    <property type="molecule type" value="Genomic_DNA"/>
</dbReference>
<gene>
    <name evidence="1" type="ORF">Egran_04612</name>
</gene>
<dbReference type="Proteomes" id="UP000243515">
    <property type="component" value="Unassembled WGS sequence"/>
</dbReference>
<protein>
    <submittedName>
        <fullName evidence="1">Uncharacterized protein</fullName>
    </submittedName>
</protein>
<name>A0A232LTZ0_9EURO</name>
<keyword evidence="2" id="KW-1185">Reference proteome</keyword>
<evidence type="ECO:0000313" key="2">
    <source>
        <dbReference type="Proteomes" id="UP000243515"/>
    </source>
</evidence>
<sequence>MRSYLPPFFTDMGKEDPAGYRRLFQRAFEVVSQLTGKQVRFRHIHGGGINALGLDMDTKQTKGLGLYLESIDPEGRSVSCHIQNIAIYCRVHFLRNIEQAVGKRKAQEVSGRMVSLLDCQSKEDYFHLCELLIERESNPKVIDWVKHKRNPDIACGLNKFCSLIPYPGQHGEDLEVDIFEKLRNHTNAAEQTHNKSYAFGRRQTLLQGVVSGRKLDIRDIDQHKARSDYGIRHAYRTDDMEANYSRQQMREGNIIDSPGK</sequence>
<comment type="caution">
    <text evidence="1">The sequence shown here is derived from an EMBL/GenBank/DDBJ whole genome shotgun (WGS) entry which is preliminary data.</text>
</comment>
<dbReference type="AlphaFoldDB" id="A0A232LTZ0"/>
<organism evidence="1 2">
    <name type="scientific">Elaphomyces granulatus</name>
    <dbReference type="NCBI Taxonomy" id="519963"/>
    <lineage>
        <taxon>Eukaryota</taxon>
        <taxon>Fungi</taxon>
        <taxon>Dikarya</taxon>
        <taxon>Ascomycota</taxon>
        <taxon>Pezizomycotina</taxon>
        <taxon>Eurotiomycetes</taxon>
        <taxon>Eurotiomycetidae</taxon>
        <taxon>Eurotiales</taxon>
        <taxon>Elaphomycetaceae</taxon>
        <taxon>Elaphomyces</taxon>
    </lineage>
</organism>
<dbReference type="OrthoDB" id="4494726at2759"/>
<evidence type="ECO:0000313" key="1">
    <source>
        <dbReference type="EMBL" id="OXV07623.1"/>
    </source>
</evidence>
<reference evidence="1 2" key="1">
    <citation type="journal article" date="2015" name="Environ. Microbiol.">
        <title>Metagenome sequence of Elaphomyces granulatus from sporocarp tissue reveals Ascomycota ectomycorrhizal fingerprints of genome expansion and a Proteobacteria-rich microbiome.</title>
        <authorList>
            <person name="Quandt C.A."/>
            <person name="Kohler A."/>
            <person name="Hesse C.N."/>
            <person name="Sharpton T.J."/>
            <person name="Martin F."/>
            <person name="Spatafora J.W."/>
        </authorList>
    </citation>
    <scope>NUCLEOTIDE SEQUENCE [LARGE SCALE GENOMIC DNA]</scope>
    <source>
        <strain evidence="1 2">OSC145934</strain>
    </source>
</reference>
<proteinExistence type="predicted"/>
<accession>A0A232LTZ0</accession>